<feature type="transmembrane region" description="Helical" evidence="2">
    <location>
        <begin position="16"/>
        <end position="36"/>
    </location>
</feature>
<keyword evidence="2" id="KW-1133">Transmembrane helix</keyword>
<reference evidence="4" key="1">
    <citation type="submission" date="2009-01" db="EMBL/GenBank/DDBJ databases">
        <title>Complete sequence of chromosome Cyanothece sp. PCC 7425.</title>
        <authorList>
            <consortium name="US DOE Joint Genome Institute"/>
            <person name="Lucas S."/>
            <person name="Copeland A."/>
            <person name="Lapidus A."/>
            <person name="Glavina del Rio T."/>
            <person name="Dalin E."/>
            <person name="Tice H."/>
            <person name="Bruce D."/>
            <person name="Goodwin L."/>
            <person name="Pitluck S."/>
            <person name="Sims D."/>
            <person name="Meineke L."/>
            <person name="Brettin T."/>
            <person name="Detter J.C."/>
            <person name="Han C."/>
            <person name="Larimer F."/>
            <person name="Land M."/>
            <person name="Hauser L."/>
            <person name="Kyrpides N."/>
            <person name="Ovchinnikova G."/>
            <person name="Liberton M."/>
            <person name="Stoeckel J."/>
            <person name="Banerjee A."/>
            <person name="Singh A."/>
            <person name="Page L."/>
            <person name="Sato H."/>
            <person name="Zhao L."/>
            <person name="Sherman L."/>
            <person name="Pakrasi H."/>
            <person name="Richardson P."/>
        </authorList>
    </citation>
    <scope>NUCLEOTIDE SEQUENCE</scope>
    <source>
        <strain evidence="4">PCC 7425</strain>
    </source>
</reference>
<gene>
    <name evidence="4" type="ordered locus">Cyan7425_1074</name>
</gene>
<proteinExistence type="inferred from homology"/>
<keyword evidence="2" id="KW-0812">Transmembrane</keyword>
<organism evidence="4">
    <name type="scientific">Cyanothece sp. (strain PCC 7425 / ATCC 29141)</name>
    <dbReference type="NCBI Taxonomy" id="395961"/>
    <lineage>
        <taxon>Bacteria</taxon>
        <taxon>Bacillati</taxon>
        <taxon>Cyanobacteriota</taxon>
        <taxon>Cyanophyceae</taxon>
        <taxon>Gomontiellales</taxon>
        <taxon>Cyanothecaceae</taxon>
        <taxon>Cyanothece</taxon>
    </lineage>
</organism>
<dbReference type="EMBL" id="CP001344">
    <property type="protein sequence ID" value="ACL43460.1"/>
    <property type="molecule type" value="Genomic_DNA"/>
</dbReference>
<feature type="domain" description="EamA" evidence="3">
    <location>
        <begin position="9"/>
        <end position="121"/>
    </location>
</feature>
<dbReference type="eggNOG" id="COG0697">
    <property type="taxonomic scope" value="Bacteria"/>
</dbReference>
<feature type="transmembrane region" description="Helical" evidence="2">
    <location>
        <begin position="104"/>
        <end position="122"/>
    </location>
</feature>
<dbReference type="OrthoDB" id="6235706at2"/>
<evidence type="ECO:0000256" key="1">
    <source>
        <dbReference type="ARBA" id="ARBA00007362"/>
    </source>
</evidence>
<feature type="transmembrane region" description="Helical" evidence="2">
    <location>
        <begin position="80"/>
        <end position="98"/>
    </location>
</feature>
<evidence type="ECO:0000313" key="4">
    <source>
        <dbReference type="EMBL" id="ACL43460.1"/>
    </source>
</evidence>
<dbReference type="InterPro" id="IPR000620">
    <property type="entry name" value="EamA_dom"/>
</dbReference>
<dbReference type="PANTHER" id="PTHR22911:SF137">
    <property type="entry name" value="SOLUTE CARRIER FAMILY 35 MEMBER G2-RELATED"/>
    <property type="match status" value="1"/>
</dbReference>
<protein>
    <recommendedName>
        <fullName evidence="3">EamA domain-containing protein</fullName>
    </recommendedName>
</protein>
<feature type="transmembrane region" description="Helical" evidence="2">
    <location>
        <begin position="205"/>
        <end position="222"/>
    </location>
</feature>
<dbReference type="SUPFAM" id="SSF103481">
    <property type="entry name" value="Multidrug resistance efflux transporter EmrE"/>
    <property type="match status" value="2"/>
</dbReference>
<dbReference type="KEGG" id="cyn:Cyan7425_1074"/>
<feature type="transmembrane region" description="Helical" evidence="2">
    <location>
        <begin position="167"/>
        <end position="185"/>
    </location>
</feature>
<comment type="similarity">
    <text evidence="1">Belongs to the EamA transporter family.</text>
</comment>
<feature type="transmembrane region" description="Helical" evidence="2">
    <location>
        <begin position="134"/>
        <end position="155"/>
    </location>
</feature>
<dbReference type="GO" id="GO:0016020">
    <property type="term" value="C:membrane"/>
    <property type="evidence" value="ECO:0007669"/>
    <property type="project" value="InterPro"/>
</dbReference>
<sequence length="279" mass="29030">MAAIGYGRIGRTIPPLGLNLAKGVVAIALIGLTLLLRRDGLPSLNGTGLSLLLLSGLLGIGLGDSFYFAALRYLGARRTLLLGTLSPPLTALIALIFLQEVLPLTAWLGIGITLAGVTWVISERTQPDREAPHHLLGGIGFAVLSALAQAIGAVLSRTAFTATDFDPLWATLWRLLAGVAMLLLWGSGRGQLGSWIKGFNSSRTIGILCLAAFAGTYLGIWLQQTALKYSDAGIAQTLSATSPLFILPISALAGEKVSLRALVGALVAVAGIAILLSWG</sequence>
<evidence type="ECO:0000259" key="3">
    <source>
        <dbReference type="Pfam" id="PF00892"/>
    </source>
</evidence>
<accession>B8HY21</accession>
<keyword evidence="2" id="KW-0472">Membrane</keyword>
<dbReference type="PANTHER" id="PTHR22911">
    <property type="entry name" value="ACYL-MALONYL CONDENSING ENZYME-RELATED"/>
    <property type="match status" value="1"/>
</dbReference>
<feature type="domain" description="EamA" evidence="3">
    <location>
        <begin position="138"/>
        <end position="276"/>
    </location>
</feature>
<dbReference type="STRING" id="395961.Cyan7425_1074"/>
<name>B8HY21_CYAP4</name>
<feature type="transmembrane region" description="Helical" evidence="2">
    <location>
        <begin position="261"/>
        <end position="278"/>
    </location>
</feature>
<dbReference type="Pfam" id="PF00892">
    <property type="entry name" value="EamA"/>
    <property type="match status" value="2"/>
</dbReference>
<feature type="transmembrane region" description="Helical" evidence="2">
    <location>
        <begin position="234"/>
        <end position="254"/>
    </location>
</feature>
<feature type="transmembrane region" description="Helical" evidence="2">
    <location>
        <begin position="48"/>
        <end position="68"/>
    </location>
</feature>
<evidence type="ECO:0000256" key="2">
    <source>
        <dbReference type="SAM" id="Phobius"/>
    </source>
</evidence>
<dbReference type="HOGENOM" id="CLU_058789_2_0_3"/>
<dbReference type="InterPro" id="IPR037185">
    <property type="entry name" value="EmrE-like"/>
</dbReference>
<dbReference type="AlphaFoldDB" id="B8HY21"/>